<organism evidence="3 4">
    <name type="scientific">Pseudarthrobacter equi</name>
    <dbReference type="NCBI Taxonomy" id="728066"/>
    <lineage>
        <taxon>Bacteria</taxon>
        <taxon>Bacillati</taxon>
        <taxon>Actinomycetota</taxon>
        <taxon>Actinomycetes</taxon>
        <taxon>Micrococcales</taxon>
        <taxon>Micrococcaceae</taxon>
        <taxon>Pseudarthrobacter</taxon>
    </lineage>
</organism>
<dbReference type="RefSeq" id="WP_091718799.1">
    <property type="nucleotide sequence ID" value="NZ_LT629779.1"/>
</dbReference>
<feature type="domain" description="TfoX N-terminal" evidence="2">
    <location>
        <begin position="21"/>
        <end position="107"/>
    </location>
</feature>
<evidence type="ECO:0000313" key="4">
    <source>
        <dbReference type="Proteomes" id="UP000198751"/>
    </source>
</evidence>
<feature type="region of interest" description="Disordered" evidence="1">
    <location>
        <begin position="61"/>
        <end position="95"/>
    </location>
</feature>
<dbReference type="OrthoDB" id="3786860at2"/>
<dbReference type="Pfam" id="PF04993">
    <property type="entry name" value="TfoX_N"/>
    <property type="match status" value="1"/>
</dbReference>
<evidence type="ECO:0000259" key="2">
    <source>
        <dbReference type="Pfam" id="PF04993"/>
    </source>
</evidence>
<dbReference type="Gene3D" id="3.30.1460.30">
    <property type="entry name" value="YgaC/TfoX-N like chaperone"/>
    <property type="match status" value="1"/>
</dbReference>
<evidence type="ECO:0000313" key="3">
    <source>
        <dbReference type="EMBL" id="SDT00625.1"/>
    </source>
</evidence>
<reference evidence="4" key="1">
    <citation type="submission" date="2016-10" db="EMBL/GenBank/DDBJ databases">
        <authorList>
            <person name="Varghese N."/>
            <person name="Submissions S."/>
        </authorList>
    </citation>
    <scope>NUCLEOTIDE SEQUENCE [LARGE SCALE GENOMIC DNA]</scope>
    <source>
        <strain evidence="4">IMMIB L-1606</strain>
    </source>
</reference>
<evidence type="ECO:0000256" key="1">
    <source>
        <dbReference type="SAM" id="MobiDB-lite"/>
    </source>
</evidence>
<sequence>MEMPKASEQDKERFRRVVPDHPDVVVKPMFGNLGAFVNGNMFAGLFGSTIGVKLSDEDRGMLESSERTVPFGPAERPMGGYTGLPEIWNEEGDGDDTRARAWAEKALGYIATLPPKQPKEPKARAPRSGTPRAAAK</sequence>
<dbReference type="SUPFAM" id="SSF159894">
    <property type="entry name" value="YgaC/TfoX-N like"/>
    <property type="match status" value="1"/>
</dbReference>
<feature type="region of interest" description="Disordered" evidence="1">
    <location>
        <begin position="110"/>
        <end position="136"/>
    </location>
</feature>
<dbReference type="Proteomes" id="UP000198751">
    <property type="component" value="Chromosome I"/>
</dbReference>
<dbReference type="InterPro" id="IPR007076">
    <property type="entry name" value="TfoX_N"/>
</dbReference>
<protein>
    <submittedName>
        <fullName evidence="3">TfoX N-terminal domain-containing protein</fullName>
    </submittedName>
</protein>
<dbReference type="EMBL" id="LT629779">
    <property type="protein sequence ID" value="SDT00625.1"/>
    <property type="molecule type" value="Genomic_DNA"/>
</dbReference>
<proteinExistence type="predicted"/>
<dbReference type="AlphaFoldDB" id="A0A1H1WU77"/>
<name>A0A1H1WU77_9MICC</name>
<keyword evidence="4" id="KW-1185">Reference proteome</keyword>
<gene>
    <name evidence="3" type="ORF">SAMN04489743_1445</name>
</gene>
<accession>A0A1H1WU77</accession>